<dbReference type="Proteomes" id="UP000177925">
    <property type="component" value="Unassembled WGS sequence"/>
</dbReference>
<feature type="domain" description="Glycosyl transferase family 1" evidence="1">
    <location>
        <begin position="160"/>
        <end position="290"/>
    </location>
</feature>
<dbReference type="SUPFAM" id="SSF53756">
    <property type="entry name" value="UDP-Glycosyltransferase/glycogen phosphorylase"/>
    <property type="match status" value="1"/>
</dbReference>
<keyword evidence="3" id="KW-0328">Glycosyltransferase</keyword>
<feature type="domain" description="Glycosyltransferase subfamily 4-like N-terminal" evidence="2">
    <location>
        <begin position="4"/>
        <end position="155"/>
    </location>
</feature>
<comment type="caution">
    <text evidence="3">The sequence shown here is derived from an EMBL/GenBank/DDBJ whole genome shotgun (WGS) entry which is preliminary data.</text>
</comment>
<proteinExistence type="predicted"/>
<dbReference type="EMBL" id="MFSS01000118">
    <property type="protein sequence ID" value="OGI41757.1"/>
    <property type="molecule type" value="Genomic_DNA"/>
</dbReference>
<dbReference type="PANTHER" id="PTHR45947:SF3">
    <property type="entry name" value="SULFOQUINOVOSYL TRANSFERASE SQD2"/>
    <property type="match status" value="1"/>
</dbReference>
<dbReference type="GO" id="GO:0016757">
    <property type="term" value="F:glycosyltransferase activity"/>
    <property type="evidence" value="ECO:0007669"/>
    <property type="project" value="UniProtKB-KW"/>
</dbReference>
<keyword evidence="3" id="KW-0808">Transferase</keyword>
<feature type="non-terminal residue" evidence="3">
    <location>
        <position position="1"/>
    </location>
</feature>
<gene>
    <name evidence="3" type="ORF">A2150_06775</name>
</gene>
<dbReference type="InterPro" id="IPR028098">
    <property type="entry name" value="Glyco_trans_4-like_N"/>
</dbReference>
<dbReference type="InterPro" id="IPR050194">
    <property type="entry name" value="Glycosyltransferase_grp1"/>
</dbReference>
<evidence type="ECO:0000259" key="2">
    <source>
        <dbReference type="Pfam" id="PF13439"/>
    </source>
</evidence>
<reference evidence="3 4" key="1">
    <citation type="journal article" date="2016" name="Nat. Commun.">
        <title>Thousands of microbial genomes shed light on interconnected biogeochemical processes in an aquifer system.</title>
        <authorList>
            <person name="Anantharaman K."/>
            <person name="Brown C.T."/>
            <person name="Hug L.A."/>
            <person name="Sharon I."/>
            <person name="Castelle C.J."/>
            <person name="Probst A.J."/>
            <person name="Thomas B.C."/>
            <person name="Singh A."/>
            <person name="Wilkins M.J."/>
            <person name="Karaoz U."/>
            <person name="Brodie E.L."/>
            <person name="Williams K.H."/>
            <person name="Hubbard S.S."/>
            <person name="Banfield J.F."/>
        </authorList>
    </citation>
    <scope>NUCLEOTIDE SEQUENCE [LARGE SCALE GENOMIC DNA]</scope>
</reference>
<dbReference type="Pfam" id="PF00534">
    <property type="entry name" value="Glycos_transf_1"/>
    <property type="match status" value="1"/>
</dbReference>
<dbReference type="PANTHER" id="PTHR45947">
    <property type="entry name" value="SULFOQUINOVOSYL TRANSFERASE SQD2"/>
    <property type="match status" value="1"/>
</dbReference>
<evidence type="ECO:0000259" key="1">
    <source>
        <dbReference type="Pfam" id="PF00534"/>
    </source>
</evidence>
<accession>A0A1F6T9F4</accession>
<dbReference type="InterPro" id="IPR001296">
    <property type="entry name" value="Glyco_trans_1"/>
</dbReference>
<name>A0A1F6T9F4_9PROT</name>
<dbReference type="AlphaFoldDB" id="A0A1F6T9F4"/>
<protein>
    <submittedName>
        <fullName evidence="3">Alpha-mannosyltransferase</fullName>
    </submittedName>
</protein>
<dbReference type="Pfam" id="PF13439">
    <property type="entry name" value="Glyco_transf_4"/>
    <property type="match status" value="1"/>
</dbReference>
<dbReference type="STRING" id="1817758.A2150_06775"/>
<dbReference type="CDD" id="cd03814">
    <property type="entry name" value="GT4-like"/>
    <property type="match status" value="1"/>
</dbReference>
<dbReference type="Gene3D" id="3.40.50.2000">
    <property type="entry name" value="Glycogen Phosphorylase B"/>
    <property type="match status" value="2"/>
</dbReference>
<evidence type="ECO:0000313" key="3">
    <source>
        <dbReference type="EMBL" id="OGI41757.1"/>
    </source>
</evidence>
<organism evidence="3 4">
    <name type="scientific">Candidatus Muproteobacteria bacterium RBG_16_64_11</name>
    <dbReference type="NCBI Taxonomy" id="1817758"/>
    <lineage>
        <taxon>Bacteria</taxon>
        <taxon>Pseudomonadati</taxon>
        <taxon>Pseudomonadota</taxon>
        <taxon>Candidatus Muproteobacteria</taxon>
    </lineage>
</organism>
<evidence type="ECO:0000313" key="4">
    <source>
        <dbReference type="Proteomes" id="UP000177925"/>
    </source>
</evidence>
<sequence>YPQINGVVTSLAYTRRELENMGHAVNVIGPDRFRTVPCPSYPEIRLALFPGRKLAKLLAADEPDAVHIATEGPLGLAARAWCVKRKFPFTTAYHTRFPEYVWLRTRIPLKLSYGFMRWFHNGAHATLVATDALKQELAARKFTNLAIWSRGVDIELFRPREKTALPGARPIFMYVGRVAIEKNIEAFLKLVLPGTKYVVGDGPDLAMLKAKYPATVFTGFQQGEELARLVASADVFVFPSRTDTFGLVVIEALACGVPVAAYPVPGPADIIEHGVTGCLSDDLQAAALAALKIDPQRCRAAAQRYTWRASTQQFLFNLRPVAPSPASAAKSAVG</sequence>